<comment type="caution">
    <text evidence="7">The sequence shown here is derived from an EMBL/GenBank/DDBJ whole genome shotgun (WGS) entry which is preliminary data.</text>
</comment>
<dbReference type="PANTHER" id="PTHR23534:SF1">
    <property type="entry name" value="MAJOR FACILITATOR SUPERFAMILY PROTEIN"/>
    <property type="match status" value="1"/>
</dbReference>
<name>A0A2S6IJA3_9ACTN</name>
<dbReference type="GO" id="GO:0005886">
    <property type="term" value="C:plasma membrane"/>
    <property type="evidence" value="ECO:0007669"/>
    <property type="project" value="UniProtKB-SubCell"/>
</dbReference>
<dbReference type="InterPro" id="IPR036259">
    <property type="entry name" value="MFS_trans_sf"/>
</dbReference>
<evidence type="ECO:0000256" key="2">
    <source>
        <dbReference type="ARBA" id="ARBA00022692"/>
    </source>
</evidence>
<evidence type="ECO:0000256" key="3">
    <source>
        <dbReference type="ARBA" id="ARBA00022989"/>
    </source>
</evidence>
<dbReference type="Proteomes" id="UP000239485">
    <property type="component" value="Unassembled WGS sequence"/>
</dbReference>
<feature type="transmembrane region" description="Helical" evidence="5">
    <location>
        <begin position="394"/>
        <end position="417"/>
    </location>
</feature>
<dbReference type="SUPFAM" id="SSF103473">
    <property type="entry name" value="MFS general substrate transporter"/>
    <property type="match status" value="1"/>
</dbReference>
<feature type="transmembrane region" description="Helical" evidence="5">
    <location>
        <begin position="66"/>
        <end position="86"/>
    </location>
</feature>
<dbReference type="Pfam" id="PF07690">
    <property type="entry name" value="MFS_1"/>
    <property type="match status" value="1"/>
</dbReference>
<keyword evidence="8" id="KW-1185">Reference proteome</keyword>
<evidence type="ECO:0000256" key="5">
    <source>
        <dbReference type="SAM" id="Phobius"/>
    </source>
</evidence>
<feature type="transmembrane region" description="Helical" evidence="5">
    <location>
        <begin position="311"/>
        <end position="330"/>
    </location>
</feature>
<organism evidence="7 8">
    <name type="scientific">Kineococcus xinjiangensis</name>
    <dbReference type="NCBI Taxonomy" id="512762"/>
    <lineage>
        <taxon>Bacteria</taxon>
        <taxon>Bacillati</taxon>
        <taxon>Actinomycetota</taxon>
        <taxon>Actinomycetes</taxon>
        <taxon>Kineosporiales</taxon>
        <taxon>Kineosporiaceae</taxon>
        <taxon>Kineococcus</taxon>
    </lineage>
</organism>
<keyword evidence="2 5" id="KW-0812">Transmembrane</keyword>
<reference evidence="7 8" key="1">
    <citation type="submission" date="2018-02" db="EMBL/GenBank/DDBJ databases">
        <title>Genomic Encyclopedia of Archaeal and Bacterial Type Strains, Phase II (KMG-II): from individual species to whole genera.</title>
        <authorList>
            <person name="Goeker M."/>
        </authorList>
    </citation>
    <scope>NUCLEOTIDE SEQUENCE [LARGE SCALE GENOMIC DNA]</scope>
    <source>
        <strain evidence="7 8">DSM 22857</strain>
    </source>
</reference>
<dbReference type="InterPro" id="IPR011701">
    <property type="entry name" value="MFS"/>
</dbReference>
<evidence type="ECO:0000256" key="4">
    <source>
        <dbReference type="ARBA" id="ARBA00023136"/>
    </source>
</evidence>
<keyword evidence="4 5" id="KW-0472">Membrane</keyword>
<feature type="transmembrane region" description="Helical" evidence="5">
    <location>
        <begin position="248"/>
        <end position="267"/>
    </location>
</feature>
<feature type="transmembrane region" description="Helical" evidence="5">
    <location>
        <begin position="157"/>
        <end position="176"/>
    </location>
</feature>
<dbReference type="GO" id="GO:0022857">
    <property type="term" value="F:transmembrane transporter activity"/>
    <property type="evidence" value="ECO:0007669"/>
    <property type="project" value="InterPro"/>
</dbReference>
<feature type="transmembrane region" description="Helical" evidence="5">
    <location>
        <begin position="188"/>
        <end position="209"/>
    </location>
</feature>
<feature type="transmembrane region" description="Helical" evidence="5">
    <location>
        <begin position="336"/>
        <end position="358"/>
    </location>
</feature>
<evidence type="ECO:0000313" key="8">
    <source>
        <dbReference type="Proteomes" id="UP000239485"/>
    </source>
</evidence>
<dbReference type="PANTHER" id="PTHR23534">
    <property type="entry name" value="MFS PERMEASE"/>
    <property type="match status" value="1"/>
</dbReference>
<accession>A0A2S6IJA3</accession>
<evidence type="ECO:0000313" key="7">
    <source>
        <dbReference type="EMBL" id="PPK94266.1"/>
    </source>
</evidence>
<keyword evidence="3 5" id="KW-1133">Transmembrane helix</keyword>
<protein>
    <submittedName>
        <fullName evidence="7">Putative MFS family arabinose efflux permease</fullName>
    </submittedName>
</protein>
<evidence type="ECO:0000256" key="1">
    <source>
        <dbReference type="ARBA" id="ARBA00004651"/>
    </source>
</evidence>
<dbReference type="InterPro" id="IPR020846">
    <property type="entry name" value="MFS_dom"/>
</dbReference>
<feature type="transmembrane region" description="Helical" evidence="5">
    <location>
        <begin position="31"/>
        <end position="54"/>
    </location>
</feature>
<sequence>MHVDTGTQGQAGEEWLADPGVRRVQRRTVRLLVAAQVAGSVGMGAGPSVGVLLAERVAGSEAWAGIARTSTTAGAALLALPLAALAVRSGRGVALGTGWAVAAAGAALLVLAATTGSVVLLVLGMLAMGAGAAAQLQSRFAATDFAPGPHRARALSVVVWSSTFGAVLGPNLGAPGTRVEALLGLPPLAGAFVIGALGLAVAAVLAALLRPPPPALRPPRPVPAAGAPPRPGTAAALRIAWAVPAARAGLVALVSAHAAMVGLMTMTPVHLDHYGATVTVVGLVISVHVLGMFAFAPVVGSLADRFGRTPTALAGLAVLGAAGAVAVLAGSGTGGVAVALLLLGLGWSFVTVPAAAVVSESVPAGVRTTVQGLADMLMNLVAALAAALSGPLLALVGFPGLGVGVLLLTLPAAVLLARARP</sequence>
<gene>
    <name evidence="7" type="ORF">CLV92_108168</name>
</gene>
<proteinExistence type="predicted"/>
<dbReference type="AlphaFoldDB" id="A0A2S6IJA3"/>
<comment type="subcellular location">
    <subcellularLocation>
        <location evidence="1">Cell membrane</location>
        <topology evidence="1">Multi-pass membrane protein</topology>
    </subcellularLocation>
</comment>
<feature type="transmembrane region" description="Helical" evidence="5">
    <location>
        <begin position="93"/>
        <end position="112"/>
    </location>
</feature>
<evidence type="ECO:0000259" key="6">
    <source>
        <dbReference type="PROSITE" id="PS50850"/>
    </source>
</evidence>
<dbReference type="EMBL" id="PTJD01000008">
    <property type="protein sequence ID" value="PPK94266.1"/>
    <property type="molecule type" value="Genomic_DNA"/>
</dbReference>
<dbReference type="Gene3D" id="1.20.1250.20">
    <property type="entry name" value="MFS general substrate transporter like domains"/>
    <property type="match status" value="1"/>
</dbReference>
<feature type="transmembrane region" description="Helical" evidence="5">
    <location>
        <begin position="273"/>
        <end position="299"/>
    </location>
</feature>
<dbReference type="PROSITE" id="PS50850">
    <property type="entry name" value="MFS"/>
    <property type="match status" value="1"/>
</dbReference>
<feature type="domain" description="Major facilitator superfamily (MFS) profile" evidence="6">
    <location>
        <begin position="1"/>
        <end position="421"/>
    </location>
</feature>
<dbReference type="OrthoDB" id="9776171at2"/>